<gene>
    <name evidence="1" type="ORF">MNBD_UNCLBAC01-2116</name>
</gene>
<sequence length="238" mass="26897">MTFFKKNTYYFLILIFFLSGCATVQETSPEKILTQMPELVPIKIVQGVDVQEEIQPEVAVELSNIEDEPVEVIQQKKGVIFAKTDFQGVLKTSYVKLLFEDQNDPENKLQLYIGDKSKQIAFPWEVKTVEPGYFFIELPEGKYKITQVVIPVGSTTAEETLDINLEVIADTISYIGTLQMIGTKEKIKLGGVPLIKPGFEYTVAILDEHVEGQAIFIERYPDVTQPVNVKLMWIGANK</sequence>
<organism evidence="1">
    <name type="scientific">hydrothermal vent metagenome</name>
    <dbReference type="NCBI Taxonomy" id="652676"/>
    <lineage>
        <taxon>unclassified sequences</taxon>
        <taxon>metagenomes</taxon>
        <taxon>ecological metagenomes</taxon>
    </lineage>
</organism>
<evidence type="ECO:0000313" key="1">
    <source>
        <dbReference type="EMBL" id="VAX35123.1"/>
    </source>
</evidence>
<dbReference type="PROSITE" id="PS51257">
    <property type="entry name" value="PROKAR_LIPOPROTEIN"/>
    <property type="match status" value="1"/>
</dbReference>
<proteinExistence type="predicted"/>
<evidence type="ECO:0008006" key="2">
    <source>
        <dbReference type="Google" id="ProtNLM"/>
    </source>
</evidence>
<name>A0A3B1DE63_9ZZZZ</name>
<dbReference type="AlphaFoldDB" id="A0A3B1DE63"/>
<protein>
    <recommendedName>
        <fullName evidence="2">Lipoprotein</fullName>
    </recommendedName>
</protein>
<accession>A0A3B1DE63</accession>
<reference evidence="1" key="1">
    <citation type="submission" date="2018-06" db="EMBL/GenBank/DDBJ databases">
        <authorList>
            <person name="Zhirakovskaya E."/>
        </authorList>
    </citation>
    <scope>NUCLEOTIDE SEQUENCE</scope>
</reference>
<dbReference type="EMBL" id="UOGJ01000030">
    <property type="protein sequence ID" value="VAX35123.1"/>
    <property type="molecule type" value="Genomic_DNA"/>
</dbReference>